<dbReference type="GO" id="GO:0016831">
    <property type="term" value="F:carboxy-lyase activity"/>
    <property type="evidence" value="ECO:0007669"/>
    <property type="project" value="UniProtKB-KW"/>
</dbReference>
<keyword evidence="8" id="KW-1185">Reference proteome</keyword>
<evidence type="ECO:0000259" key="7">
    <source>
        <dbReference type="Pfam" id="PF03711"/>
    </source>
</evidence>
<evidence type="ECO:0000256" key="3">
    <source>
        <dbReference type="ARBA" id="ARBA00022793"/>
    </source>
</evidence>
<dbReference type="RefSeq" id="XP_014493447.1">
    <property type="nucleotide sequence ID" value="XM_014637961.2"/>
</dbReference>
<dbReference type="Gene3D" id="3.90.100.10">
    <property type="entry name" value="Orn/Lys/Arg decarboxylase, C-terminal domain"/>
    <property type="match status" value="1"/>
</dbReference>
<dbReference type="SUPFAM" id="SSF55904">
    <property type="entry name" value="Ornithine decarboxylase C-terminal domain"/>
    <property type="match status" value="1"/>
</dbReference>
<reference evidence="9" key="2">
    <citation type="submission" date="2025-08" db="UniProtKB">
        <authorList>
            <consortium name="RefSeq"/>
        </authorList>
    </citation>
    <scope>IDENTIFICATION</scope>
    <source>
        <tissue evidence="9">Leaf</tissue>
    </source>
</reference>
<feature type="domain" description="Orn/Lys/Arg decarboxylase C-terminal" evidence="7">
    <location>
        <begin position="413"/>
        <end position="475"/>
    </location>
</feature>
<dbReference type="InterPro" id="IPR000310">
    <property type="entry name" value="Orn/Lys/Arg_deCO2ase_major_dom"/>
</dbReference>
<dbReference type="Proteomes" id="UP000087766">
    <property type="component" value="Chromosome 2"/>
</dbReference>
<dbReference type="GeneID" id="106755750"/>
<dbReference type="PANTHER" id="PTHR43277:SF4">
    <property type="entry name" value="ARGININE DECARBOXYLASE"/>
    <property type="match status" value="1"/>
</dbReference>
<gene>
    <name evidence="9" type="primary">LOC106755750</name>
</gene>
<organism evidence="8 9">
    <name type="scientific">Vigna radiata var. radiata</name>
    <name type="common">Mung bean</name>
    <name type="synonym">Phaseolus aureus</name>
    <dbReference type="NCBI Taxonomy" id="3916"/>
    <lineage>
        <taxon>Eukaryota</taxon>
        <taxon>Viridiplantae</taxon>
        <taxon>Streptophyta</taxon>
        <taxon>Embryophyta</taxon>
        <taxon>Tracheophyta</taxon>
        <taxon>Spermatophyta</taxon>
        <taxon>Magnoliopsida</taxon>
        <taxon>eudicotyledons</taxon>
        <taxon>Gunneridae</taxon>
        <taxon>Pentapetalae</taxon>
        <taxon>rosids</taxon>
        <taxon>fabids</taxon>
        <taxon>Fabales</taxon>
        <taxon>Fabaceae</taxon>
        <taxon>Papilionoideae</taxon>
        <taxon>50 kb inversion clade</taxon>
        <taxon>NPAAA clade</taxon>
        <taxon>indigoferoid/millettioid clade</taxon>
        <taxon>Phaseoleae</taxon>
        <taxon>Vigna</taxon>
    </lineage>
</organism>
<comment type="cofactor">
    <cofactor evidence="1">
        <name>pyridoxal 5'-phosphate</name>
        <dbReference type="ChEBI" id="CHEBI:597326"/>
    </cofactor>
</comment>
<keyword evidence="3" id="KW-0210">Decarboxylase</keyword>
<name>A0A1S3TI58_VIGRR</name>
<evidence type="ECO:0000256" key="5">
    <source>
        <dbReference type="ARBA" id="ARBA00023239"/>
    </source>
</evidence>
<dbReference type="InterPro" id="IPR008286">
    <property type="entry name" value="Prn/Lys/Arg_de-COase_C"/>
</dbReference>
<proteinExistence type="inferred from homology"/>
<dbReference type="OrthoDB" id="5978656at2759"/>
<sequence length="500" mass="53583">MMPHQNGIPPLVTAVKSSAEKNAASFHFPGHNRGHAAPASMTALIGRKPFVHDLPVLRELGNLFCPYGPILEAQLEAAKLFGSSYTWFLVGGTTSGIQAAIMATCSPGELLILPRNSHISAISAVVLSGAVPKYIIPHILNDWDIAAAVTPSQVFQAIREVEMEGKKAAAVFITSPTYHGLCSDLSRISELCHSHKIPLIVDEAHGAHFGFHSKLPKSALQQGADLIVQSTHKVLCSLTQSSMLHMSGNIVDKDRVSACLRTLQTTSPSFLLLTSLDAARAQLSENPDTVFNQAIALADEAKRVLKQIPGISVLDNSSFPASPAVDPLRLTVGFWNLGLSGSEGDEILYKDYEVICELVGNRSITYVLNLGTCREHVDRLVLGIKRLAATYASIGKAEKKVVNVHAPFDDIIMSMIPRDAFFASKRKVAIRESIGEVAGEIICPYPPGVPLLIPGEVVTEKIVDYLLLVRSKGAEVNGASDSSLSSIVVCGKLAAGKEHP</sequence>
<keyword evidence="4" id="KW-0663">Pyridoxal phosphate</keyword>
<evidence type="ECO:0000256" key="4">
    <source>
        <dbReference type="ARBA" id="ARBA00022898"/>
    </source>
</evidence>
<dbReference type="SUPFAM" id="SSF53383">
    <property type="entry name" value="PLP-dependent transferases"/>
    <property type="match status" value="1"/>
</dbReference>
<comment type="similarity">
    <text evidence="2">Belongs to the Orn/Lys/Arg decarboxylase class-I family.</text>
</comment>
<evidence type="ECO:0000259" key="6">
    <source>
        <dbReference type="Pfam" id="PF01276"/>
    </source>
</evidence>
<dbReference type="InterPro" id="IPR015424">
    <property type="entry name" value="PyrdxlP-dep_Trfase"/>
</dbReference>
<reference evidence="8" key="1">
    <citation type="journal article" date="2014" name="Nat. Commun.">
        <title>Genome sequence of mungbean and insights into evolution within Vigna species.</title>
        <authorList>
            <person name="Kang Y.J."/>
            <person name="Kim S.K."/>
            <person name="Kim M.Y."/>
            <person name="Lestari P."/>
            <person name="Kim K.H."/>
            <person name="Ha B.K."/>
            <person name="Jun T.H."/>
            <person name="Hwang W.J."/>
            <person name="Lee T."/>
            <person name="Lee J."/>
            <person name="Shim S."/>
            <person name="Yoon M.Y."/>
            <person name="Jang Y.E."/>
            <person name="Han K.S."/>
            <person name="Taeprayoon P."/>
            <person name="Yoon N."/>
            <person name="Somta P."/>
            <person name="Tanya P."/>
            <person name="Kim K.S."/>
            <person name="Gwag J.G."/>
            <person name="Moon J.K."/>
            <person name="Lee Y.H."/>
            <person name="Park B.S."/>
            <person name="Bombarely A."/>
            <person name="Doyle J.J."/>
            <person name="Jackson S.A."/>
            <person name="Schafleitner R."/>
            <person name="Srinives P."/>
            <person name="Varshney R.K."/>
            <person name="Lee S.H."/>
        </authorList>
    </citation>
    <scope>NUCLEOTIDE SEQUENCE [LARGE SCALE GENOMIC DNA]</scope>
    <source>
        <strain evidence="8">cv. VC1973A</strain>
    </source>
</reference>
<evidence type="ECO:0000256" key="2">
    <source>
        <dbReference type="ARBA" id="ARBA00010671"/>
    </source>
</evidence>
<dbReference type="Gene3D" id="3.40.640.10">
    <property type="entry name" value="Type I PLP-dependent aspartate aminotransferase-like (Major domain)"/>
    <property type="match status" value="1"/>
</dbReference>
<dbReference type="KEGG" id="vra:106755750"/>
<dbReference type="InterPro" id="IPR015421">
    <property type="entry name" value="PyrdxlP-dep_Trfase_major"/>
</dbReference>
<dbReference type="PANTHER" id="PTHR43277">
    <property type="entry name" value="ARGININE DECARBOXYLASE"/>
    <property type="match status" value="1"/>
</dbReference>
<dbReference type="AlphaFoldDB" id="A0A1S3TI58"/>
<dbReference type="InterPro" id="IPR052357">
    <property type="entry name" value="Orn_Lys_Arg_decarboxylase-I"/>
</dbReference>
<keyword evidence="5" id="KW-0456">Lyase</keyword>
<dbReference type="InterPro" id="IPR036633">
    <property type="entry name" value="Prn/Lys/Arg_de-COase_C_sf"/>
</dbReference>
<dbReference type="Pfam" id="PF03711">
    <property type="entry name" value="OKR_DC_1_C"/>
    <property type="match status" value="1"/>
</dbReference>
<feature type="domain" description="Orn/Lys/Arg decarboxylases family 1 pyridoxal-P attachment site" evidence="6">
    <location>
        <begin position="9"/>
        <end position="308"/>
    </location>
</feature>
<evidence type="ECO:0000313" key="9">
    <source>
        <dbReference type="RefSeq" id="XP_014493447.1"/>
    </source>
</evidence>
<protein>
    <submittedName>
        <fullName evidence="9">Uncharacterized protein LOC106755750</fullName>
    </submittedName>
</protein>
<accession>A0A1S3TI58</accession>
<dbReference type="Pfam" id="PF01276">
    <property type="entry name" value="OKR_DC_1"/>
    <property type="match status" value="1"/>
</dbReference>
<evidence type="ECO:0000313" key="8">
    <source>
        <dbReference type="Proteomes" id="UP000087766"/>
    </source>
</evidence>
<evidence type="ECO:0000256" key="1">
    <source>
        <dbReference type="ARBA" id="ARBA00001933"/>
    </source>
</evidence>
<dbReference type="CDD" id="cd00615">
    <property type="entry name" value="Orn_deC_like"/>
    <property type="match status" value="1"/>
</dbReference>